<reference evidence="1 2" key="1">
    <citation type="submission" date="2024-01" db="EMBL/GenBank/DDBJ databases">
        <title>Genome assemblies of Stephania.</title>
        <authorList>
            <person name="Yang L."/>
        </authorList>
    </citation>
    <scope>NUCLEOTIDE SEQUENCE [LARGE SCALE GENOMIC DNA]</scope>
    <source>
        <strain evidence="1">JXDWG</strain>
        <tissue evidence="1">Leaf</tissue>
    </source>
</reference>
<evidence type="ECO:0000313" key="1">
    <source>
        <dbReference type="EMBL" id="KAK9083280.1"/>
    </source>
</evidence>
<evidence type="ECO:0000313" key="2">
    <source>
        <dbReference type="Proteomes" id="UP001419268"/>
    </source>
</evidence>
<protein>
    <submittedName>
        <fullName evidence="1">Uncharacterized protein</fullName>
    </submittedName>
</protein>
<name>A0AAP0HHZ1_9MAGN</name>
<dbReference type="EMBL" id="JBBNAG010000013">
    <property type="protein sequence ID" value="KAK9083280.1"/>
    <property type="molecule type" value="Genomic_DNA"/>
</dbReference>
<keyword evidence="2" id="KW-1185">Reference proteome</keyword>
<organism evidence="1 2">
    <name type="scientific">Stephania cephalantha</name>
    <dbReference type="NCBI Taxonomy" id="152367"/>
    <lineage>
        <taxon>Eukaryota</taxon>
        <taxon>Viridiplantae</taxon>
        <taxon>Streptophyta</taxon>
        <taxon>Embryophyta</taxon>
        <taxon>Tracheophyta</taxon>
        <taxon>Spermatophyta</taxon>
        <taxon>Magnoliopsida</taxon>
        <taxon>Ranunculales</taxon>
        <taxon>Menispermaceae</taxon>
        <taxon>Menispermoideae</taxon>
        <taxon>Cissampelideae</taxon>
        <taxon>Stephania</taxon>
    </lineage>
</organism>
<dbReference type="AlphaFoldDB" id="A0AAP0HHZ1"/>
<accession>A0AAP0HHZ1</accession>
<proteinExistence type="predicted"/>
<comment type="caution">
    <text evidence="1">The sequence shown here is derived from an EMBL/GenBank/DDBJ whole genome shotgun (WGS) entry which is preliminary data.</text>
</comment>
<gene>
    <name evidence="1" type="ORF">Scep_029751</name>
</gene>
<dbReference type="Proteomes" id="UP001419268">
    <property type="component" value="Unassembled WGS sequence"/>
</dbReference>
<sequence length="134" mass="15325">MGRSEGTIISCWPGKSSKEKFLEEKQYQYMMDRMEATADVAEVVEPGESGGPIEPHHHRHYHVGIRSCSPDGRTCQSQREDQSQMETHIPCISRSQGCLPQVSIITQYGCNDTSWPLEWPCQWCHMQRADDLLD</sequence>